<accession>B4IS85</accession>
<gene>
    <name evidence="1" type="primary">Dper\GL13131</name>
    <name evidence="1" type="ORF">Dper_GL13131</name>
</gene>
<name>B4IS85_DROPE</name>
<evidence type="ECO:0000313" key="2">
    <source>
        <dbReference type="Proteomes" id="UP000008744"/>
    </source>
</evidence>
<dbReference type="Proteomes" id="UP000008744">
    <property type="component" value="Unassembled WGS sequence"/>
</dbReference>
<sequence>MGVSNGEYANKKRQRSYDNAKLEVVHRDLIPSILKTNVGVESVEKHLLVASFYMAHADPHYFETIKSLVPATSLWYGQLRY</sequence>
<organism evidence="2">
    <name type="scientific">Drosophila persimilis</name>
    <name type="common">Fruit fly</name>
    <dbReference type="NCBI Taxonomy" id="7234"/>
    <lineage>
        <taxon>Eukaryota</taxon>
        <taxon>Metazoa</taxon>
        <taxon>Ecdysozoa</taxon>
        <taxon>Arthropoda</taxon>
        <taxon>Hexapoda</taxon>
        <taxon>Insecta</taxon>
        <taxon>Pterygota</taxon>
        <taxon>Neoptera</taxon>
        <taxon>Endopterygota</taxon>
        <taxon>Diptera</taxon>
        <taxon>Brachycera</taxon>
        <taxon>Muscomorpha</taxon>
        <taxon>Ephydroidea</taxon>
        <taxon>Drosophilidae</taxon>
        <taxon>Drosophila</taxon>
        <taxon>Sophophora</taxon>
    </lineage>
</organism>
<evidence type="ECO:0000313" key="1">
    <source>
        <dbReference type="EMBL" id="EDW25253.1"/>
    </source>
</evidence>
<reference evidence="1 2" key="1">
    <citation type="journal article" date="2007" name="Nature">
        <title>Evolution of genes and genomes on the Drosophila phylogeny.</title>
        <authorList>
            <consortium name="Drosophila 12 Genomes Consortium"/>
            <person name="Clark A.G."/>
            <person name="Eisen M.B."/>
            <person name="Smith D.R."/>
            <person name="Bergman C.M."/>
            <person name="Oliver B."/>
            <person name="Markow T.A."/>
            <person name="Kaufman T.C."/>
            <person name="Kellis M."/>
            <person name="Gelbart W."/>
            <person name="Iyer V.N."/>
            <person name="Pollard D.A."/>
            <person name="Sackton T.B."/>
            <person name="Larracuente A.M."/>
            <person name="Singh N.D."/>
            <person name="Abad J.P."/>
            <person name="Abt D.N."/>
            <person name="Adryan B."/>
            <person name="Aguade M."/>
            <person name="Akashi H."/>
            <person name="Anderson W.W."/>
            <person name="Aquadro C.F."/>
            <person name="Ardell D.H."/>
            <person name="Arguello R."/>
            <person name="Artieri C.G."/>
            <person name="Barbash D.A."/>
            <person name="Barker D."/>
            <person name="Barsanti P."/>
            <person name="Batterham P."/>
            <person name="Batzoglou S."/>
            <person name="Begun D."/>
            <person name="Bhutkar A."/>
            <person name="Blanco E."/>
            <person name="Bosak S.A."/>
            <person name="Bradley R.K."/>
            <person name="Brand A.D."/>
            <person name="Brent M.R."/>
            <person name="Brooks A.N."/>
            <person name="Brown R.H."/>
            <person name="Butlin R.K."/>
            <person name="Caggese C."/>
            <person name="Calvi B.R."/>
            <person name="Bernardo de Carvalho A."/>
            <person name="Caspi A."/>
            <person name="Castrezana S."/>
            <person name="Celniker S.E."/>
            <person name="Chang J.L."/>
            <person name="Chapple C."/>
            <person name="Chatterji S."/>
            <person name="Chinwalla A."/>
            <person name="Civetta A."/>
            <person name="Clifton S.W."/>
            <person name="Comeron J.M."/>
            <person name="Costello J.C."/>
            <person name="Coyne J.A."/>
            <person name="Daub J."/>
            <person name="David R.G."/>
            <person name="Delcher A.L."/>
            <person name="Delehaunty K."/>
            <person name="Do C.B."/>
            <person name="Ebling H."/>
            <person name="Edwards K."/>
            <person name="Eickbush T."/>
            <person name="Evans J.D."/>
            <person name="Filipski A."/>
            <person name="Findeiss S."/>
            <person name="Freyhult E."/>
            <person name="Fulton L."/>
            <person name="Fulton R."/>
            <person name="Garcia A.C."/>
            <person name="Gardiner A."/>
            <person name="Garfield D.A."/>
            <person name="Garvin B.E."/>
            <person name="Gibson G."/>
            <person name="Gilbert D."/>
            <person name="Gnerre S."/>
            <person name="Godfrey J."/>
            <person name="Good R."/>
            <person name="Gotea V."/>
            <person name="Gravely B."/>
            <person name="Greenberg A.J."/>
            <person name="Griffiths-Jones S."/>
            <person name="Gross S."/>
            <person name="Guigo R."/>
            <person name="Gustafson E.A."/>
            <person name="Haerty W."/>
            <person name="Hahn M.W."/>
            <person name="Halligan D.L."/>
            <person name="Halpern A.L."/>
            <person name="Halter G.M."/>
            <person name="Han M.V."/>
            <person name="Heger A."/>
            <person name="Hillier L."/>
            <person name="Hinrichs A.S."/>
            <person name="Holmes I."/>
            <person name="Hoskins R.A."/>
            <person name="Hubisz M.J."/>
            <person name="Hultmark D."/>
            <person name="Huntley M.A."/>
            <person name="Jaffe D.B."/>
            <person name="Jagadeeshan S."/>
            <person name="Jeck W.R."/>
            <person name="Johnson J."/>
            <person name="Jones C.D."/>
            <person name="Jordan W.C."/>
            <person name="Karpen G.H."/>
            <person name="Kataoka E."/>
            <person name="Keightley P.D."/>
            <person name="Kheradpour P."/>
            <person name="Kirkness E.F."/>
            <person name="Koerich L.B."/>
            <person name="Kristiansen K."/>
            <person name="Kudrna D."/>
            <person name="Kulathinal R.J."/>
            <person name="Kumar S."/>
            <person name="Kwok R."/>
            <person name="Lander E."/>
            <person name="Langley C.H."/>
            <person name="Lapoint R."/>
            <person name="Lazzaro B.P."/>
            <person name="Lee S.J."/>
            <person name="Levesque L."/>
            <person name="Li R."/>
            <person name="Lin C.F."/>
            <person name="Lin M.F."/>
            <person name="Lindblad-Toh K."/>
            <person name="Llopart A."/>
            <person name="Long M."/>
            <person name="Low L."/>
            <person name="Lozovsky E."/>
            <person name="Lu J."/>
            <person name="Luo M."/>
            <person name="Machado C.A."/>
            <person name="Makalowski W."/>
            <person name="Marzo M."/>
            <person name="Matsuda M."/>
            <person name="Matzkin L."/>
            <person name="McAllister B."/>
            <person name="McBride C.S."/>
            <person name="McKernan B."/>
            <person name="McKernan K."/>
            <person name="Mendez-Lago M."/>
            <person name="Minx P."/>
            <person name="Mollenhauer M.U."/>
            <person name="Montooth K."/>
            <person name="Mount S.M."/>
            <person name="Mu X."/>
            <person name="Myers E."/>
            <person name="Negre B."/>
            <person name="Newfeld S."/>
            <person name="Nielsen R."/>
            <person name="Noor M.A."/>
            <person name="O'Grady P."/>
            <person name="Pachter L."/>
            <person name="Papaceit M."/>
            <person name="Parisi M.J."/>
            <person name="Parisi M."/>
            <person name="Parts L."/>
            <person name="Pedersen J.S."/>
            <person name="Pesole G."/>
            <person name="Phillippy A.M."/>
            <person name="Ponting C.P."/>
            <person name="Pop M."/>
            <person name="Porcelli D."/>
            <person name="Powell J.R."/>
            <person name="Prohaska S."/>
            <person name="Pruitt K."/>
            <person name="Puig M."/>
            <person name="Quesneville H."/>
            <person name="Ram K.R."/>
            <person name="Rand D."/>
            <person name="Rasmussen M.D."/>
            <person name="Reed L.K."/>
            <person name="Reenan R."/>
            <person name="Reily A."/>
            <person name="Remington K.A."/>
            <person name="Rieger T.T."/>
            <person name="Ritchie M.G."/>
            <person name="Robin C."/>
            <person name="Rogers Y.H."/>
            <person name="Rohde C."/>
            <person name="Rozas J."/>
            <person name="Rubenfield M.J."/>
            <person name="Ruiz A."/>
            <person name="Russo S."/>
            <person name="Salzberg S.L."/>
            <person name="Sanchez-Gracia A."/>
            <person name="Saranga D.J."/>
            <person name="Sato H."/>
            <person name="Schaeffer S.W."/>
            <person name="Schatz M.C."/>
            <person name="Schlenke T."/>
            <person name="Schwartz R."/>
            <person name="Segarra C."/>
            <person name="Singh R.S."/>
            <person name="Sirot L."/>
            <person name="Sirota M."/>
            <person name="Sisneros N.B."/>
            <person name="Smith C.D."/>
            <person name="Smith T.F."/>
            <person name="Spieth J."/>
            <person name="Stage D.E."/>
            <person name="Stark A."/>
            <person name="Stephan W."/>
            <person name="Strausberg R.L."/>
            <person name="Strempel S."/>
            <person name="Sturgill D."/>
            <person name="Sutton G."/>
            <person name="Sutton G.G."/>
            <person name="Tao W."/>
            <person name="Teichmann S."/>
            <person name="Tobari Y.N."/>
            <person name="Tomimura Y."/>
            <person name="Tsolas J.M."/>
            <person name="Valente V.L."/>
            <person name="Venter E."/>
            <person name="Venter J.C."/>
            <person name="Vicario S."/>
            <person name="Vieira F.G."/>
            <person name="Vilella A.J."/>
            <person name="Villasante A."/>
            <person name="Walenz B."/>
            <person name="Wang J."/>
            <person name="Wasserman M."/>
            <person name="Watts T."/>
            <person name="Wilson D."/>
            <person name="Wilson R.K."/>
            <person name="Wing R.A."/>
            <person name="Wolfner M.F."/>
            <person name="Wong A."/>
            <person name="Wong G.K."/>
            <person name="Wu C.I."/>
            <person name="Wu G."/>
            <person name="Yamamoto D."/>
            <person name="Yang H.P."/>
            <person name="Yang S.P."/>
            <person name="Yorke J.A."/>
            <person name="Yoshida K."/>
            <person name="Zdobnov E."/>
            <person name="Zhang P."/>
            <person name="Zhang Y."/>
            <person name="Zimin A.V."/>
            <person name="Baldwin J."/>
            <person name="Abdouelleil A."/>
            <person name="Abdulkadir J."/>
            <person name="Abebe A."/>
            <person name="Abera B."/>
            <person name="Abreu J."/>
            <person name="Acer S.C."/>
            <person name="Aftuck L."/>
            <person name="Alexander A."/>
            <person name="An P."/>
            <person name="Anderson E."/>
            <person name="Anderson S."/>
            <person name="Arachi H."/>
            <person name="Azer M."/>
            <person name="Bachantsang P."/>
            <person name="Barry A."/>
            <person name="Bayul T."/>
            <person name="Berlin A."/>
            <person name="Bessette D."/>
            <person name="Bloom T."/>
            <person name="Blye J."/>
            <person name="Boguslavskiy L."/>
            <person name="Bonnet C."/>
            <person name="Boukhgalter B."/>
            <person name="Bourzgui I."/>
            <person name="Brown A."/>
            <person name="Cahill P."/>
            <person name="Channer S."/>
            <person name="Cheshatsang Y."/>
            <person name="Chuda L."/>
            <person name="Citroen M."/>
            <person name="Collymore A."/>
            <person name="Cooke P."/>
            <person name="Costello M."/>
            <person name="D'Aco K."/>
            <person name="Daza R."/>
            <person name="De Haan G."/>
            <person name="DeGray S."/>
            <person name="DeMaso C."/>
            <person name="Dhargay N."/>
            <person name="Dooley K."/>
            <person name="Dooley E."/>
            <person name="Doricent M."/>
            <person name="Dorje P."/>
            <person name="Dorjee K."/>
            <person name="Dupes A."/>
            <person name="Elong R."/>
            <person name="Falk J."/>
            <person name="Farina A."/>
            <person name="Faro S."/>
            <person name="Ferguson D."/>
            <person name="Fisher S."/>
            <person name="Foley C.D."/>
            <person name="Franke A."/>
            <person name="Friedrich D."/>
            <person name="Gadbois L."/>
            <person name="Gearin G."/>
            <person name="Gearin C.R."/>
            <person name="Giannoukos G."/>
            <person name="Goode T."/>
            <person name="Graham J."/>
            <person name="Grandbois E."/>
            <person name="Grewal S."/>
            <person name="Gyaltsen K."/>
            <person name="Hafez N."/>
            <person name="Hagos B."/>
            <person name="Hall J."/>
            <person name="Henson C."/>
            <person name="Hollinger A."/>
            <person name="Honan T."/>
            <person name="Huard M.D."/>
            <person name="Hughes L."/>
            <person name="Hurhula B."/>
            <person name="Husby M.E."/>
            <person name="Kamat A."/>
            <person name="Kanga B."/>
            <person name="Kashin S."/>
            <person name="Khazanovich D."/>
            <person name="Kisner P."/>
            <person name="Lance K."/>
            <person name="Lara M."/>
            <person name="Lee W."/>
            <person name="Lennon N."/>
            <person name="Letendre F."/>
            <person name="LeVine R."/>
            <person name="Lipovsky A."/>
            <person name="Liu X."/>
            <person name="Liu J."/>
            <person name="Liu S."/>
            <person name="Lokyitsang T."/>
            <person name="Lokyitsang Y."/>
            <person name="Lubonja R."/>
            <person name="Lui A."/>
            <person name="MacDonald P."/>
            <person name="Magnisalis V."/>
            <person name="Maru K."/>
            <person name="Matthews C."/>
            <person name="McCusker W."/>
            <person name="McDonough S."/>
            <person name="Mehta T."/>
            <person name="Meldrim J."/>
            <person name="Meneus L."/>
            <person name="Mihai O."/>
            <person name="Mihalev A."/>
            <person name="Mihova T."/>
            <person name="Mittelman R."/>
            <person name="Mlenga V."/>
            <person name="Montmayeur A."/>
            <person name="Mulrain L."/>
            <person name="Navidi A."/>
            <person name="Naylor J."/>
            <person name="Negash T."/>
            <person name="Nguyen T."/>
            <person name="Nguyen N."/>
            <person name="Nicol R."/>
            <person name="Norbu C."/>
            <person name="Norbu N."/>
            <person name="Novod N."/>
            <person name="O'Neill B."/>
            <person name="Osman S."/>
            <person name="Markiewicz E."/>
            <person name="Oyono O.L."/>
            <person name="Patti C."/>
            <person name="Phunkhang P."/>
            <person name="Pierre F."/>
            <person name="Priest M."/>
            <person name="Raghuraman S."/>
            <person name="Rege F."/>
            <person name="Reyes R."/>
            <person name="Rise C."/>
            <person name="Rogov P."/>
            <person name="Ross K."/>
            <person name="Ryan E."/>
            <person name="Settipalli S."/>
            <person name="Shea T."/>
            <person name="Sherpa N."/>
            <person name="Shi L."/>
            <person name="Shih D."/>
            <person name="Sparrow T."/>
            <person name="Spaulding J."/>
            <person name="Stalker J."/>
            <person name="Stange-Thomann N."/>
            <person name="Stavropoulos S."/>
            <person name="Stone C."/>
            <person name="Strader C."/>
            <person name="Tesfaye S."/>
            <person name="Thomson T."/>
            <person name="Thoulutsang Y."/>
            <person name="Thoulutsang D."/>
            <person name="Topham K."/>
            <person name="Topping I."/>
            <person name="Tsamla T."/>
            <person name="Vassiliev H."/>
            <person name="Vo A."/>
            <person name="Wangchuk T."/>
            <person name="Wangdi T."/>
            <person name="Weiand M."/>
            <person name="Wilkinson J."/>
            <person name="Wilson A."/>
            <person name="Yadav S."/>
            <person name="Young G."/>
            <person name="Yu Q."/>
            <person name="Zembek L."/>
            <person name="Zhong D."/>
            <person name="Zimmer A."/>
            <person name="Zwirko Z."/>
            <person name="Jaffe D.B."/>
            <person name="Alvarez P."/>
            <person name="Brockman W."/>
            <person name="Butler J."/>
            <person name="Chin C."/>
            <person name="Gnerre S."/>
            <person name="Grabherr M."/>
            <person name="Kleber M."/>
            <person name="Mauceli E."/>
            <person name="MacCallum I."/>
        </authorList>
    </citation>
    <scope>NUCLEOTIDE SEQUENCE [LARGE SCALE GENOMIC DNA]</scope>
    <source>
        <strain evidence="2">MSH-3 / Tucson 14011-0111.49</strain>
    </source>
</reference>
<dbReference type="EMBL" id="CH698591">
    <property type="protein sequence ID" value="EDW25253.1"/>
    <property type="molecule type" value="Genomic_DNA"/>
</dbReference>
<proteinExistence type="predicted"/>
<dbReference type="HOGENOM" id="CLU_2576358_0_0_1"/>
<protein>
    <submittedName>
        <fullName evidence="1">GL13131</fullName>
    </submittedName>
</protein>
<keyword evidence="2" id="KW-1185">Reference proteome</keyword>
<dbReference type="AlphaFoldDB" id="B4IS85"/>